<dbReference type="PROSITE" id="PS50887">
    <property type="entry name" value="GGDEF"/>
    <property type="match status" value="1"/>
</dbReference>
<dbReference type="Pfam" id="PF00990">
    <property type="entry name" value="GGDEF"/>
    <property type="match status" value="1"/>
</dbReference>
<dbReference type="InterPro" id="IPR029787">
    <property type="entry name" value="Nucleotide_cyclase"/>
</dbReference>
<keyword evidence="3" id="KW-1003">Cell membrane</keyword>
<dbReference type="PANTHER" id="PTHR45138">
    <property type="entry name" value="REGULATORY COMPONENTS OF SENSORY TRANSDUCTION SYSTEM"/>
    <property type="match status" value="1"/>
</dbReference>
<dbReference type="EC" id="2.7.7.65" evidence="2"/>
<evidence type="ECO:0000256" key="2">
    <source>
        <dbReference type="ARBA" id="ARBA00012528"/>
    </source>
</evidence>
<keyword evidence="4 8" id="KW-0812">Transmembrane</keyword>
<dbReference type="Gene3D" id="3.30.70.270">
    <property type="match status" value="1"/>
</dbReference>
<evidence type="ECO:0000313" key="11">
    <source>
        <dbReference type="Proteomes" id="UP001320148"/>
    </source>
</evidence>
<dbReference type="Proteomes" id="UP001320148">
    <property type="component" value="Chromosome"/>
</dbReference>
<evidence type="ECO:0000256" key="3">
    <source>
        <dbReference type="ARBA" id="ARBA00022475"/>
    </source>
</evidence>
<dbReference type="SMART" id="SM00267">
    <property type="entry name" value="GGDEF"/>
    <property type="match status" value="1"/>
</dbReference>
<dbReference type="InterPro" id="IPR043128">
    <property type="entry name" value="Rev_trsase/Diguanyl_cyclase"/>
</dbReference>
<evidence type="ECO:0000256" key="7">
    <source>
        <dbReference type="ARBA" id="ARBA00034247"/>
    </source>
</evidence>
<dbReference type="NCBIfam" id="TIGR00254">
    <property type="entry name" value="GGDEF"/>
    <property type="match status" value="1"/>
</dbReference>
<evidence type="ECO:0000256" key="4">
    <source>
        <dbReference type="ARBA" id="ARBA00022692"/>
    </source>
</evidence>
<evidence type="ECO:0000259" key="9">
    <source>
        <dbReference type="PROSITE" id="PS50887"/>
    </source>
</evidence>
<comment type="catalytic activity">
    <reaction evidence="7">
        <text>2 GTP = 3',3'-c-di-GMP + 2 diphosphate</text>
        <dbReference type="Rhea" id="RHEA:24898"/>
        <dbReference type="ChEBI" id="CHEBI:33019"/>
        <dbReference type="ChEBI" id="CHEBI:37565"/>
        <dbReference type="ChEBI" id="CHEBI:58805"/>
        <dbReference type="EC" id="2.7.7.65"/>
    </reaction>
</comment>
<evidence type="ECO:0000256" key="5">
    <source>
        <dbReference type="ARBA" id="ARBA00022989"/>
    </source>
</evidence>
<comment type="subcellular location">
    <subcellularLocation>
        <location evidence="1">Cell membrane</location>
        <topology evidence="1">Multi-pass membrane protein</topology>
    </subcellularLocation>
</comment>
<dbReference type="EMBL" id="AP024488">
    <property type="protein sequence ID" value="BCS96565.1"/>
    <property type="molecule type" value="Genomic_DNA"/>
</dbReference>
<dbReference type="InterPro" id="IPR000160">
    <property type="entry name" value="GGDEF_dom"/>
</dbReference>
<keyword evidence="5 8" id="KW-1133">Transmembrane helix</keyword>
<feature type="domain" description="GGDEF" evidence="9">
    <location>
        <begin position="372"/>
        <end position="508"/>
    </location>
</feature>
<dbReference type="InterPro" id="IPR050469">
    <property type="entry name" value="Diguanylate_Cyclase"/>
</dbReference>
<reference evidence="10 11" key="1">
    <citation type="submission" date="2021-02" db="EMBL/GenBank/DDBJ databases">
        <title>Complete genome of Desulfoluna sp. strain ASN36.</title>
        <authorList>
            <person name="Takahashi A."/>
            <person name="Kojima H."/>
            <person name="Fukui M."/>
        </authorList>
    </citation>
    <scope>NUCLEOTIDE SEQUENCE [LARGE SCALE GENOMIC DNA]</scope>
    <source>
        <strain evidence="10 11">ASN36</strain>
    </source>
</reference>
<dbReference type="SUPFAM" id="SSF55073">
    <property type="entry name" value="Nucleotide cyclase"/>
    <property type="match status" value="1"/>
</dbReference>
<evidence type="ECO:0000256" key="1">
    <source>
        <dbReference type="ARBA" id="ARBA00004651"/>
    </source>
</evidence>
<gene>
    <name evidence="10" type="ORF">DSLASN_21970</name>
</gene>
<evidence type="ECO:0000256" key="8">
    <source>
        <dbReference type="SAM" id="Phobius"/>
    </source>
</evidence>
<dbReference type="CDD" id="cd01949">
    <property type="entry name" value="GGDEF"/>
    <property type="match status" value="1"/>
</dbReference>
<protein>
    <recommendedName>
        <fullName evidence="2">diguanylate cyclase</fullName>
        <ecNumber evidence="2">2.7.7.65</ecNumber>
    </recommendedName>
</protein>
<dbReference type="CDD" id="cd18773">
    <property type="entry name" value="PDC1_HK_sensor"/>
    <property type="match status" value="1"/>
</dbReference>
<proteinExistence type="predicted"/>
<dbReference type="InterPro" id="IPR033479">
    <property type="entry name" value="dCache_1"/>
</dbReference>
<dbReference type="Pfam" id="PF02743">
    <property type="entry name" value="dCache_1"/>
    <property type="match status" value="1"/>
</dbReference>
<dbReference type="PANTHER" id="PTHR45138:SF9">
    <property type="entry name" value="DIGUANYLATE CYCLASE DGCM-RELATED"/>
    <property type="match status" value="1"/>
</dbReference>
<evidence type="ECO:0000313" key="10">
    <source>
        <dbReference type="EMBL" id="BCS96565.1"/>
    </source>
</evidence>
<accession>A0ABN6F4R5</accession>
<organism evidence="10 11">
    <name type="scientific">Desulfoluna limicola</name>
    <dbReference type="NCBI Taxonomy" id="2810562"/>
    <lineage>
        <taxon>Bacteria</taxon>
        <taxon>Pseudomonadati</taxon>
        <taxon>Thermodesulfobacteriota</taxon>
        <taxon>Desulfobacteria</taxon>
        <taxon>Desulfobacterales</taxon>
        <taxon>Desulfolunaceae</taxon>
        <taxon>Desulfoluna</taxon>
    </lineage>
</organism>
<evidence type="ECO:0000256" key="6">
    <source>
        <dbReference type="ARBA" id="ARBA00023136"/>
    </source>
</evidence>
<feature type="transmembrane region" description="Helical" evidence="8">
    <location>
        <begin position="310"/>
        <end position="334"/>
    </location>
</feature>
<keyword evidence="11" id="KW-1185">Reference proteome</keyword>
<keyword evidence="6 8" id="KW-0472">Membrane</keyword>
<dbReference type="Gene3D" id="3.30.450.20">
    <property type="entry name" value="PAS domain"/>
    <property type="match status" value="1"/>
</dbReference>
<sequence length="515" mass="58797">MSRKWGLGTETPKYGIVDMLRYVSIRTRLILCLSLILVAAFLIITITHYNSSRKLLRDNLIYNTLPLTSDNIYSEIQKDLMSPVFVSSLMANDTFLKDWTMEGEEDVEKITKYLSEIKEKYGFFSTFMISKKTGRYYHYDGVLKTLSPEDEHDAWFYRFIETGQEYDLDVDSNQAAANSLTIFINHRLEDYDGNLIGVTGAGLNVNHINRLIRTYQQKYTRNIYFVSTDGMIQLHTDTDRIERDSIRSSPKLAKVAPFLLDRGNASSSHEVTYEGKTFLVTSRYVPEFKWYLLVEMDETVMLQRLQKSSLINFFVGLFVTFLVIGVNILTVNYFQDRLERMATTDKLTGVKNRRAFEHDFRRIAYTASRDGNPFSLVILDIDHFKSINDTAGHLFGDSVIKTVAEISGKSIRRHDVLARWGGDEFIILFRGDLQKGRAFCERLRRTIEETDFYFGSSVPLAKHLPVTITCGAAEHASGGSLEDLISKADQALYRAKSAGRNCTMCDEGDDGVVVT</sequence>
<feature type="transmembrane region" description="Helical" evidence="8">
    <location>
        <begin position="29"/>
        <end position="49"/>
    </location>
</feature>
<name>A0ABN6F4R5_9BACT</name>